<evidence type="ECO:0000313" key="5">
    <source>
        <dbReference type="EMBL" id="EAW08591.1"/>
    </source>
</evidence>
<dbReference type="Pfam" id="PF08698">
    <property type="entry name" value="Fcf2"/>
    <property type="match status" value="1"/>
</dbReference>
<evidence type="ECO:0000256" key="1">
    <source>
        <dbReference type="ARBA" id="ARBA00004604"/>
    </source>
</evidence>
<evidence type="ECO:0000256" key="3">
    <source>
        <dbReference type="SAM" id="MobiDB-lite"/>
    </source>
</evidence>
<dbReference type="AlphaFoldDB" id="A1CM04"/>
<reference evidence="5 6" key="1">
    <citation type="journal article" date="2008" name="PLoS Genet.">
        <title>Genomic islands in the pathogenic filamentous fungus Aspergillus fumigatus.</title>
        <authorList>
            <person name="Fedorova N.D."/>
            <person name="Khaldi N."/>
            <person name="Joardar V.S."/>
            <person name="Maiti R."/>
            <person name="Amedeo P."/>
            <person name="Anderson M.J."/>
            <person name="Crabtree J."/>
            <person name="Silva J.C."/>
            <person name="Badger J.H."/>
            <person name="Albarraq A."/>
            <person name="Angiuoli S."/>
            <person name="Bussey H."/>
            <person name="Bowyer P."/>
            <person name="Cotty P.J."/>
            <person name="Dyer P.S."/>
            <person name="Egan A."/>
            <person name="Galens K."/>
            <person name="Fraser-Liggett C.M."/>
            <person name="Haas B.J."/>
            <person name="Inman J.M."/>
            <person name="Kent R."/>
            <person name="Lemieux S."/>
            <person name="Malavazi I."/>
            <person name="Orvis J."/>
            <person name="Roemer T."/>
            <person name="Ronning C.M."/>
            <person name="Sundaram J.P."/>
            <person name="Sutton G."/>
            <person name="Turner G."/>
            <person name="Venter J.C."/>
            <person name="White O.R."/>
            <person name="Whitty B.R."/>
            <person name="Youngman P."/>
            <person name="Wolfe K.H."/>
            <person name="Goldman G.H."/>
            <person name="Wortman J.R."/>
            <person name="Jiang B."/>
            <person name="Denning D.W."/>
            <person name="Nierman W.C."/>
        </authorList>
    </citation>
    <scope>NUCLEOTIDE SEQUENCE [LARGE SCALE GENOMIC DNA]</scope>
    <source>
        <strain evidence="6">ATCC 1007 / CBS 513.65 / DSM 816 / NCTC 3887 / NRRL 1</strain>
    </source>
</reference>
<feature type="compositionally biased region" description="Basic residues" evidence="3">
    <location>
        <begin position="222"/>
        <end position="242"/>
    </location>
</feature>
<dbReference type="GeneID" id="4702467"/>
<dbReference type="GO" id="GO:0006396">
    <property type="term" value="P:RNA processing"/>
    <property type="evidence" value="ECO:0007669"/>
    <property type="project" value="TreeGrafter"/>
</dbReference>
<comment type="subcellular location">
    <subcellularLocation>
        <location evidence="1">Nucleus</location>
        <location evidence="1">Nucleolus</location>
    </subcellularLocation>
</comment>
<accession>A1CM04</accession>
<evidence type="ECO:0000313" key="6">
    <source>
        <dbReference type="Proteomes" id="UP000006701"/>
    </source>
</evidence>
<organism evidence="5 6">
    <name type="scientific">Aspergillus clavatus (strain ATCC 1007 / CBS 513.65 / DSM 816 / NCTC 3887 / NRRL 1 / QM 1276 / 107)</name>
    <dbReference type="NCBI Taxonomy" id="344612"/>
    <lineage>
        <taxon>Eukaryota</taxon>
        <taxon>Fungi</taxon>
        <taxon>Dikarya</taxon>
        <taxon>Ascomycota</taxon>
        <taxon>Pezizomycotina</taxon>
        <taxon>Eurotiomycetes</taxon>
        <taxon>Eurotiomycetidae</taxon>
        <taxon>Eurotiales</taxon>
        <taxon>Aspergillaceae</taxon>
        <taxon>Aspergillus</taxon>
        <taxon>Aspergillus subgen. Fumigati</taxon>
    </lineage>
</organism>
<gene>
    <name evidence="5" type="ORF">ACLA_095240</name>
</gene>
<dbReference type="OrthoDB" id="427886at2759"/>
<feature type="compositionally biased region" description="Polar residues" evidence="3">
    <location>
        <begin position="47"/>
        <end position="68"/>
    </location>
</feature>
<evidence type="ECO:0000259" key="4">
    <source>
        <dbReference type="Pfam" id="PF08698"/>
    </source>
</evidence>
<dbReference type="EMBL" id="DS027058">
    <property type="protein sequence ID" value="EAW08591.1"/>
    <property type="molecule type" value="Genomic_DNA"/>
</dbReference>
<protein>
    <submittedName>
        <fullName evidence="5">Nucleolus protein required for cell viability, putative</fullName>
    </submittedName>
</protein>
<evidence type="ECO:0000256" key="2">
    <source>
        <dbReference type="ARBA" id="ARBA00023242"/>
    </source>
</evidence>
<feature type="region of interest" description="Disordered" evidence="3">
    <location>
        <begin position="45"/>
        <end position="68"/>
    </location>
</feature>
<dbReference type="InterPro" id="IPR039883">
    <property type="entry name" value="Fcf2/DNTTIP2"/>
</dbReference>
<sequence>MTGSSFNEVVTQFQNEAELTDCDIEQLLLEAETRLQSCEARLGGNTIPLNNPTDSPGHTLSVPKLTSDSSLQPYVSQVNDVALADTKRMINTTGEKLVPEPTRHSVQLSRSSTKEKEKPTAGADWFHLPKTELTSELKRDLQLIRMRSVLDPKRHYKKENGKAQPPKYSQIGTIVEGPTEFFSGRIAKKDRKRTFVEEALVLERDTKRFESKYREIQASKQSGKRSFYKTLQAKRNHKNKVK</sequence>
<feature type="region of interest" description="Disordered" evidence="3">
    <location>
        <begin position="99"/>
        <end position="122"/>
    </location>
</feature>
<dbReference type="PANTHER" id="PTHR21686:SF12">
    <property type="entry name" value="DEOXYNUCLEOTIDYLTRANSFERASE TERMINAL-INTERACTING PROTEIN 2"/>
    <property type="match status" value="1"/>
</dbReference>
<dbReference type="Proteomes" id="UP000006701">
    <property type="component" value="Unassembled WGS sequence"/>
</dbReference>
<feature type="domain" description="Fcf2 pre-rRNA processing C-terminal" evidence="4">
    <location>
        <begin position="118"/>
        <end position="211"/>
    </location>
</feature>
<dbReference type="InterPro" id="IPR014810">
    <property type="entry name" value="Fcf2_C"/>
</dbReference>
<keyword evidence="2" id="KW-0539">Nucleus</keyword>
<dbReference type="OMA" id="MELPTHQ"/>
<dbReference type="STRING" id="344612.A1CM04"/>
<feature type="region of interest" description="Disordered" evidence="3">
    <location>
        <begin position="217"/>
        <end position="242"/>
    </location>
</feature>
<dbReference type="VEuPathDB" id="FungiDB:ACLA_095240"/>
<name>A1CM04_ASPCL</name>
<dbReference type="eggNOG" id="KOG3100">
    <property type="taxonomic scope" value="Eukaryota"/>
</dbReference>
<dbReference type="PANTHER" id="PTHR21686">
    <property type="entry name" value="DEOXYNUCLEOTIDYLTRANSFERASE TERMINAL-INTERACTING PROTEIN 2"/>
    <property type="match status" value="1"/>
</dbReference>
<dbReference type="RefSeq" id="XP_001270017.1">
    <property type="nucleotide sequence ID" value="XM_001270016.1"/>
</dbReference>
<dbReference type="HOGENOM" id="CLU_075129_1_0_1"/>
<keyword evidence="6" id="KW-1185">Reference proteome</keyword>
<dbReference type="KEGG" id="act:ACLA_095240"/>
<dbReference type="GO" id="GO:0005730">
    <property type="term" value="C:nucleolus"/>
    <property type="evidence" value="ECO:0007669"/>
    <property type="project" value="UniProtKB-SubCell"/>
</dbReference>
<dbReference type="GO" id="GO:0003723">
    <property type="term" value="F:RNA binding"/>
    <property type="evidence" value="ECO:0007669"/>
    <property type="project" value="TreeGrafter"/>
</dbReference>
<proteinExistence type="predicted"/>